<keyword evidence="1" id="KW-0472">Membrane</keyword>
<reference evidence="2" key="1">
    <citation type="submission" date="2014-11" db="EMBL/GenBank/DDBJ databases">
        <authorList>
            <person name="Amaro Gonzalez C."/>
        </authorList>
    </citation>
    <scope>NUCLEOTIDE SEQUENCE</scope>
</reference>
<evidence type="ECO:0000313" key="2">
    <source>
        <dbReference type="EMBL" id="JAH46187.1"/>
    </source>
</evidence>
<dbReference type="EMBL" id="GBXM01062390">
    <property type="protein sequence ID" value="JAH46187.1"/>
    <property type="molecule type" value="Transcribed_RNA"/>
</dbReference>
<dbReference type="AlphaFoldDB" id="A0A0E9SY42"/>
<evidence type="ECO:0000256" key="1">
    <source>
        <dbReference type="SAM" id="Phobius"/>
    </source>
</evidence>
<protein>
    <submittedName>
        <fullName evidence="2">Uncharacterized protein</fullName>
    </submittedName>
</protein>
<keyword evidence="1" id="KW-0812">Transmembrane</keyword>
<keyword evidence="1" id="KW-1133">Transmembrane helix</keyword>
<name>A0A0E9SY42_ANGAN</name>
<feature type="transmembrane region" description="Helical" evidence="1">
    <location>
        <begin position="6"/>
        <end position="27"/>
    </location>
</feature>
<organism evidence="2">
    <name type="scientific">Anguilla anguilla</name>
    <name type="common">European freshwater eel</name>
    <name type="synonym">Muraena anguilla</name>
    <dbReference type="NCBI Taxonomy" id="7936"/>
    <lineage>
        <taxon>Eukaryota</taxon>
        <taxon>Metazoa</taxon>
        <taxon>Chordata</taxon>
        <taxon>Craniata</taxon>
        <taxon>Vertebrata</taxon>
        <taxon>Euteleostomi</taxon>
        <taxon>Actinopterygii</taxon>
        <taxon>Neopterygii</taxon>
        <taxon>Teleostei</taxon>
        <taxon>Anguilliformes</taxon>
        <taxon>Anguillidae</taxon>
        <taxon>Anguilla</taxon>
    </lineage>
</organism>
<reference evidence="2" key="2">
    <citation type="journal article" date="2015" name="Fish Shellfish Immunol.">
        <title>Early steps in the European eel (Anguilla anguilla)-Vibrio vulnificus interaction in the gills: Role of the RtxA13 toxin.</title>
        <authorList>
            <person name="Callol A."/>
            <person name="Pajuelo D."/>
            <person name="Ebbesson L."/>
            <person name="Teles M."/>
            <person name="MacKenzie S."/>
            <person name="Amaro C."/>
        </authorList>
    </citation>
    <scope>NUCLEOTIDE SEQUENCE</scope>
</reference>
<proteinExistence type="predicted"/>
<accession>A0A0E9SY42</accession>
<sequence length="41" mass="4700">MTLHAYVAYCKACCMYVALLLHIAYLVDCWGDFLWQANATL</sequence>